<evidence type="ECO:0000313" key="1">
    <source>
        <dbReference type="EMBL" id="GFR17491.1"/>
    </source>
</evidence>
<sequence>MNFVPSLEHLALINFAISVHNTSEFLESQEKLRKPCGFIDFFPVKRLFRDILLSKYVVPIRLREKLLGIIRPISYDIENCKMQLSDYGVRNQVGICLTSFGTIDRIESFKKFVRNDDENVAERFGLACFCWMTNDVLEMWNKASLEERSRIERKLLYPKNSTLWMLGSVRRRTQEQFEKMETTQFLKKWFDWLHDGGDPCTQRNFLDESLFWSFSTFPEPNLLRALPPEELRQLIKYKFNTSYGRVYFSCLDYDQKLRLFQQEPFIILRDYLKWPLQSKFLEMASQALKYLTGKEFFSLLQIISKEKMAPWQRKISHESDFDYEGLLHEFWKQSPHHLKISAKEHHDWQRQTPYNPMAEGMESPLQRLLDNDPSVAQHQTKTRRFVHLGPTNPFQLLADATSVAVDQIKRRKIMKKEEISEAGD</sequence>
<protein>
    <submittedName>
        <fullName evidence="1">Uncharacterized protein</fullName>
    </submittedName>
</protein>
<proteinExistence type="predicted"/>
<dbReference type="Proteomes" id="UP000887116">
    <property type="component" value="Unassembled WGS sequence"/>
</dbReference>
<gene>
    <name evidence="1" type="primary">AVEN_46861_1</name>
    <name evidence="1" type="ORF">TNCT_499871</name>
</gene>
<keyword evidence="2" id="KW-1185">Reference proteome</keyword>
<name>A0A8X6H575_TRICU</name>
<dbReference type="EMBL" id="BMAO01027492">
    <property type="protein sequence ID" value="GFR17491.1"/>
    <property type="molecule type" value="Genomic_DNA"/>
</dbReference>
<dbReference type="AlphaFoldDB" id="A0A8X6H575"/>
<evidence type="ECO:0000313" key="2">
    <source>
        <dbReference type="Proteomes" id="UP000887116"/>
    </source>
</evidence>
<organism evidence="1 2">
    <name type="scientific">Trichonephila clavata</name>
    <name type="common">Joro spider</name>
    <name type="synonym">Nephila clavata</name>
    <dbReference type="NCBI Taxonomy" id="2740835"/>
    <lineage>
        <taxon>Eukaryota</taxon>
        <taxon>Metazoa</taxon>
        <taxon>Ecdysozoa</taxon>
        <taxon>Arthropoda</taxon>
        <taxon>Chelicerata</taxon>
        <taxon>Arachnida</taxon>
        <taxon>Araneae</taxon>
        <taxon>Araneomorphae</taxon>
        <taxon>Entelegynae</taxon>
        <taxon>Araneoidea</taxon>
        <taxon>Nephilidae</taxon>
        <taxon>Trichonephila</taxon>
    </lineage>
</organism>
<dbReference type="OrthoDB" id="10359176at2759"/>
<reference evidence="1" key="1">
    <citation type="submission" date="2020-07" db="EMBL/GenBank/DDBJ databases">
        <title>Multicomponent nature underlies the extraordinary mechanical properties of spider dragline silk.</title>
        <authorList>
            <person name="Kono N."/>
            <person name="Nakamura H."/>
            <person name="Mori M."/>
            <person name="Yoshida Y."/>
            <person name="Ohtoshi R."/>
            <person name="Malay A.D."/>
            <person name="Moran D.A.P."/>
            <person name="Tomita M."/>
            <person name="Numata K."/>
            <person name="Arakawa K."/>
        </authorList>
    </citation>
    <scope>NUCLEOTIDE SEQUENCE</scope>
</reference>
<accession>A0A8X6H575</accession>
<comment type="caution">
    <text evidence="1">The sequence shown here is derived from an EMBL/GenBank/DDBJ whole genome shotgun (WGS) entry which is preliminary data.</text>
</comment>